<dbReference type="Proteomes" id="UP000323708">
    <property type="component" value="Unassembled WGS sequence"/>
</dbReference>
<sequence>MKHLLVISSLIFLAACSAEPGSEKWCAAKKEQPKSEWTGSDAATYAKHCIIDGLEVGSEKWCEDLAGKDKGEWTADEAASYAKHCVM</sequence>
<evidence type="ECO:0000313" key="2">
    <source>
        <dbReference type="Proteomes" id="UP000323708"/>
    </source>
</evidence>
<dbReference type="InterPro" id="IPR021379">
    <property type="entry name" value="DUF3012"/>
</dbReference>
<protein>
    <submittedName>
        <fullName evidence="1">DUF3012 domain-containing protein</fullName>
    </submittedName>
</protein>
<dbReference type="PROSITE" id="PS51257">
    <property type="entry name" value="PROKAR_LIPOPROTEIN"/>
    <property type="match status" value="1"/>
</dbReference>
<comment type="caution">
    <text evidence="1">The sequence shown here is derived from an EMBL/GenBank/DDBJ whole genome shotgun (WGS) entry which is preliminary data.</text>
</comment>
<accession>A0A5B0WT81</accession>
<dbReference type="AlphaFoldDB" id="A0A5B0WT81"/>
<dbReference type="EMBL" id="VTUX01000007">
    <property type="protein sequence ID" value="KAA1189697.1"/>
    <property type="molecule type" value="Genomic_DNA"/>
</dbReference>
<dbReference type="Pfam" id="PF11216">
    <property type="entry name" value="DUF3012"/>
    <property type="match status" value="2"/>
</dbReference>
<proteinExistence type="predicted"/>
<keyword evidence="2" id="KW-1185">Reference proteome</keyword>
<evidence type="ECO:0000313" key="1">
    <source>
        <dbReference type="EMBL" id="KAA1189697.1"/>
    </source>
</evidence>
<organism evidence="1 2">
    <name type="scientific">Pseudohalioglobus sediminis</name>
    <dbReference type="NCBI Taxonomy" id="2606449"/>
    <lineage>
        <taxon>Bacteria</taxon>
        <taxon>Pseudomonadati</taxon>
        <taxon>Pseudomonadota</taxon>
        <taxon>Gammaproteobacteria</taxon>
        <taxon>Cellvibrionales</taxon>
        <taxon>Halieaceae</taxon>
        <taxon>Pseudohalioglobus</taxon>
    </lineage>
</organism>
<gene>
    <name evidence="1" type="ORF">F0M18_15220</name>
</gene>
<dbReference type="RefSeq" id="WP_149612307.1">
    <property type="nucleotide sequence ID" value="NZ_VTUX01000007.1"/>
</dbReference>
<name>A0A5B0WT81_9GAMM</name>
<reference evidence="1 2" key="1">
    <citation type="submission" date="2019-09" db="EMBL/GenBank/DDBJ databases">
        <authorList>
            <person name="Chen X.-Y."/>
        </authorList>
    </citation>
    <scope>NUCLEOTIDE SEQUENCE [LARGE SCALE GENOMIC DNA]</scope>
    <source>
        <strain evidence="1 2">NY5</strain>
    </source>
</reference>